<proteinExistence type="predicted"/>
<organism evidence="1 2">
    <name type="scientific">Aurantiacibacter aquimixticola</name>
    <dbReference type="NCBI Taxonomy" id="1958945"/>
    <lineage>
        <taxon>Bacteria</taxon>
        <taxon>Pseudomonadati</taxon>
        <taxon>Pseudomonadota</taxon>
        <taxon>Alphaproteobacteria</taxon>
        <taxon>Sphingomonadales</taxon>
        <taxon>Erythrobacteraceae</taxon>
        <taxon>Aurantiacibacter</taxon>
    </lineage>
</organism>
<dbReference type="RefSeq" id="WP_120047628.1">
    <property type="nucleotide sequence ID" value="NZ_RAHX01000001.1"/>
</dbReference>
<reference evidence="1 2" key="1">
    <citation type="journal article" date="2017" name="Int. J. Syst. Evol. Microbiol.">
        <title>Erythrobacter aquimixticola sp. nov., isolated from the junction between the ocean and a freshwater spring.</title>
        <authorList>
            <person name="Park S."/>
            <person name="Jung Y.T."/>
            <person name="Choi S.J."/>
            <person name="Yoon J.H."/>
        </authorList>
    </citation>
    <scope>NUCLEOTIDE SEQUENCE [LARGE SCALE GENOMIC DNA]</scope>
    <source>
        <strain evidence="1 2">JSSK-14</strain>
    </source>
</reference>
<evidence type="ECO:0000313" key="2">
    <source>
        <dbReference type="Proteomes" id="UP000285232"/>
    </source>
</evidence>
<gene>
    <name evidence="1" type="ORF">D6201_03885</name>
</gene>
<dbReference type="PROSITE" id="PS51257">
    <property type="entry name" value="PROKAR_LIPOPROTEIN"/>
    <property type="match status" value="1"/>
</dbReference>
<dbReference type="AlphaFoldDB" id="A0A419RS63"/>
<evidence type="ECO:0008006" key="3">
    <source>
        <dbReference type="Google" id="ProtNLM"/>
    </source>
</evidence>
<dbReference type="OrthoDB" id="5402191at2"/>
<dbReference type="Proteomes" id="UP000285232">
    <property type="component" value="Unassembled WGS sequence"/>
</dbReference>
<keyword evidence="2" id="KW-1185">Reference proteome</keyword>
<sequence length="110" mass="11766">MSLRISSALALLLLVACEERGDEVAGSEIECALGGAASFAPECTMERAEAEGERLLIVRHPDGAFRRFEFGVPGRGIVTADGVEQAVVERSDGTVEVRVGADRYRFPVAE</sequence>
<dbReference type="EMBL" id="RAHX01000001">
    <property type="protein sequence ID" value="RJY08615.1"/>
    <property type="molecule type" value="Genomic_DNA"/>
</dbReference>
<name>A0A419RS63_9SPHN</name>
<accession>A0A419RS63</accession>
<comment type="caution">
    <text evidence="1">The sequence shown here is derived from an EMBL/GenBank/DDBJ whole genome shotgun (WGS) entry which is preliminary data.</text>
</comment>
<protein>
    <recommendedName>
        <fullName evidence="3">Lipoprotein</fullName>
    </recommendedName>
</protein>
<evidence type="ECO:0000313" key="1">
    <source>
        <dbReference type="EMBL" id="RJY08615.1"/>
    </source>
</evidence>